<reference evidence="1" key="1">
    <citation type="journal article" date="2022" name="J Environ Chem Eng">
        <title>Biodegradation of petroleum oil using a constructed nonpathogenic and heavy metal-tolerant bacterial consortium isolated from marine sponges.</title>
        <authorList>
            <person name="Dechsakulwatana C."/>
            <person name="Rungsihiranrut A."/>
            <person name="Muangchinda C."/>
            <person name="Ningthoujam R."/>
            <person name="Klankeo P."/>
            <person name="Pinyakong O."/>
        </authorList>
    </citation>
    <scope>NUCLEOTIDE SEQUENCE</scope>
    <source>
        <strain evidence="1">TL01-2</strain>
    </source>
</reference>
<organism evidence="1 2">
    <name type="scientific">Priestia aryabhattai</name>
    <name type="common">Bacillus aryabhattai</name>
    <dbReference type="NCBI Taxonomy" id="412384"/>
    <lineage>
        <taxon>Bacteria</taxon>
        <taxon>Bacillati</taxon>
        <taxon>Bacillota</taxon>
        <taxon>Bacilli</taxon>
        <taxon>Bacillales</taxon>
        <taxon>Bacillaceae</taxon>
        <taxon>Priestia</taxon>
    </lineage>
</organism>
<protein>
    <recommendedName>
        <fullName evidence="3">DUF465 domain-containing protein</fullName>
    </recommendedName>
</protein>
<proteinExistence type="predicted"/>
<dbReference type="EMBL" id="JAPTGD010000002">
    <property type="protein sequence ID" value="MDU9693320.1"/>
    <property type="molecule type" value="Genomic_DNA"/>
</dbReference>
<evidence type="ECO:0000313" key="2">
    <source>
        <dbReference type="Proteomes" id="UP001269400"/>
    </source>
</evidence>
<dbReference type="Proteomes" id="UP001269400">
    <property type="component" value="Unassembled WGS sequence"/>
</dbReference>
<sequence>MKNSTQPYLTSAKLVEAEIAYFEQKVEAKNIQPEQLELLNKKKEQLKKLNEQINKTS</sequence>
<evidence type="ECO:0000313" key="1">
    <source>
        <dbReference type="EMBL" id="MDU9693320.1"/>
    </source>
</evidence>
<comment type="caution">
    <text evidence="1">The sequence shown here is derived from an EMBL/GenBank/DDBJ whole genome shotgun (WGS) entry which is preliminary data.</text>
</comment>
<dbReference type="RefSeq" id="WP_316910548.1">
    <property type="nucleotide sequence ID" value="NZ_JAPTGD010000002.1"/>
</dbReference>
<name>A0AAX6NCB8_PRIAR</name>
<dbReference type="AlphaFoldDB" id="A0AAX6NCB8"/>
<gene>
    <name evidence="1" type="ORF">O0Q50_19295</name>
</gene>
<accession>A0AAX6NCB8</accession>
<reference evidence="1" key="2">
    <citation type="submission" date="2022-12" db="EMBL/GenBank/DDBJ databases">
        <authorList>
            <person name="Dechsakulwatana C."/>
            <person name="Rungsihiranrut A."/>
            <person name="Muangchinda C."/>
            <person name="Ningthoujam R."/>
            <person name="Klankeo P."/>
            <person name="Pinyakong O."/>
        </authorList>
    </citation>
    <scope>NUCLEOTIDE SEQUENCE</scope>
    <source>
        <strain evidence="1">TL01-2</strain>
    </source>
</reference>
<evidence type="ECO:0008006" key="3">
    <source>
        <dbReference type="Google" id="ProtNLM"/>
    </source>
</evidence>